<dbReference type="SUPFAM" id="SSF111369">
    <property type="entry name" value="HlyD-like secretion proteins"/>
    <property type="match status" value="1"/>
</dbReference>
<accession>V4S2F5</accession>
<keyword evidence="3 4" id="KW-0175">Coiled coil</keyword>
<dbReference type="NCBIfam" id="TIGR01730">
    <property type="entry name" value="RND_mfp"/>
    <property type="match status" value="1"/>
</dbReference>
<evidence type="ECO:0000256" key="3">
    <source>
        <dbReference type="ARBA" id="ARBA00023054"/>
    </source>
</evidence>
<dbReference type="Pfam" id="PF25967">
    <property type="entry name" value="RND-MFP_C"/>
    <property type="match status" value="1"/>
</dbReference>
<dbReference type="Pfam" id="PF25876">
    <property type="entry name" value="HH_MFP_RND"/>
    <property type="match status" value="1"/>
</dbReference>
<protein>
    <submittedName>
        <fullName evidence="11">Uncharacterized protein</fullName>
    </submittedName>
</protein>
<dbReference type="GO" id="GO:0005886">
    <property type="term" value="C:plasma membrane"/>
    <property type="evidence" value="ECO:0007669"/>
    <property type="project" value="UniProtKB-SubCell"/>
</dbReference>
<dbReference type="Pfam" id="PF25917">
    <property type="entry name" value="BSH_RND"/>
    <property type="match status" value="1"/>
</dbReference>
<feature type="signal peptide" evidence="6">
    <location>
        <begin position="1"/>
        <end position="22"/>
    </location>
</feature>
<proteinExistence type="inferred from homology"/>
<dbReference type="PATRIC" id="fig|1263865.4.peg.2135"/>
<feature type="region of interest" description="Disordered" evidence="5">
    <location>
        <begin position="23"/>
        <end position="46"/>
    </location>
</feature>
<dbReference type="Proteomes" id="UP000017822">
    <property type="component" value="Unassembled WGS sequence"/>
</dbReference>
<evidence type="ECO:0000313" key="12">
    <source>
        <dbReference type="Proteomes" id="UP000017822"/>
    </source>
</evidence>
<feature type="domain" description="Multidrug resistance protein MdtA-like alpha-helical hairpin" evidence="7">
    <location>
        <begin position="107"/>
        <end position="176"/>
    </location>
</feature>
<organism evidence="11 12">
    <name type="scientific">Stutzerimonas chloritidismutans AW-1</name>
    <dbReference type="NCBI Taxonomy" id="1263865"/>
    <lineage>
        <taxon>Bacteria</taxon>
        <taxon>Pseudomonadati</taxon>
        <taxon>Pseudomonadota</taxon>
        <taxon>Gammaproteobacteria</taxon>
        <taxon>Pseudomonadales</taxon>
        <taxon>Pseudomonadaceae</taxon>
        <taxon>Stutzerimonas</taxon>
    </lineage>
</organism>
<evidence type="ECO:0000259" key="10">
    <source>
        <dbReference type="Pfam" id="PF25967"/>
    </source>
</evidence>
<evidence type="ECO:0000256" key="2">
    <source>
        <dbReference type="ARBA" id="ARBA00009477"/>
    </source>
</evidence>
<evidence type="ECO:0000259" key="8">
    <source>
        <dbReference type="Pfam" id="PF25917"/>
    </source>
</evidence>
<keyword evidence="6" id="KW-0732">Signal</keyword>
<comment type="subcellular location">
    <subcellularLocation>
        <location evidence="1">Cell inner membrane</location>
        <topology evidence="1">Lipid-anchor</topology>
    </subcellularLocation>
</comment>
<evidence type="ECO:0000256" key="6">
    <source>
        <dbReference type="SAM" id="SignalP"/>
    </source>
</evidence>
<comment type="similarity">
    <text evidence="2">Belongs to the membrane fusion protein (MFP) (TC 8.A.1) family.</text>
</comment>
<feature type="domain" description="Multidrug resistance protein MdtA-like beta-barrel" evidence="9">
    <location>
        <begin position="213"/>
        <end position="303"/>
    </location>
</feature>
<dbReference type="InterPro" id="IPR058625">
    <property type="entry name" value="MdtA-like_BSH"/>
</dbReference>
<dbReference type="AlphaFoldDB" id="V4S2F5"/>
<feature type="region of interest" description="Disordered" evidence="5">
    <location>
        <begin position="370"/>
        <end position="397"/>
    </location>
</feature>
<dbReference type="InterPro" id="IPR006143">
    <property type="entry name" value="RND_pump_MFP"/>
</dbReference>
<evidence type="ECO:0000259" key="9">
    <source>
        <dbReference type="Pfam" id="PF25944"/>
    </source>
</evidence>
<evidence type="ECO:0000259" key="7">
    <source>
        <dbReference type="Pfam" id="PF25876"/>
    </source>
</evidence>
<evidence type="ECO:0000256" key="5">
    <source>
        <dbReference type="SAM" id="MobiDB-lite"/>
    </source>
</evidence>
<name>V4S2F5_STUCH</name>
<dbReference type="PANTHER" id="PTHR30158">
    <property type="entry name" value="ACRA/E-RELATED COMPONENT OF DRUG EFFLUX TRANSPORTER"/>
    <property type="match status" value="1"/>
</dbReference>
<feature type="coiled-coil region" evidence="4">
    <location>
        <begin position="107"/>
        <end position="134"/>
    </location>
</feature>
<evidence type="ECO:0000313" key="11">
    <source>
        <dbReference type="EMBL" id="ESQ99461.1"/>
    </source>
</evidence>
<dbReference type="GO" id="GO:0046677">
    <property type="term" value="P:response to antibiotic"/>
    <property type="evidence" value="ECO:0007669"/>
    <property type="project" value="TreeGrafter"/>
</dbReference>
<dbReference type="Gene3D" id="2.40.30.170">
    <property type="match status" value="1"/>
</dbReference>
<feature type="domain" description="Multidrug resistance protein MdtA-like C-terminal permuted SH3" evidence="10">
    <location>
        <begin position="309"/>
        <end position="367"/>
    </location>
</feature>
<dbReference type="Gene3D" id="2.40.420.20">
    <property type="match status" value="1"/>
</dbReference>
<gene>
    <name evidence="11" type="ORF">F753_11020</name>
</gene>
<dbReference type="EMBL" id="AOFQ01000031">
    <property type="protein sequence ID" value="ESQ99461.1"/>
    <property type="molecule type" value="Genomic_DNA"/>
</dbReference>
<evidence type="ECO:0000256" key="4">
    <source>
        <dbReference type="SAM" id="Coils"/>
    </source>
</evidence>
<feature type="chain" id="PRO_5004727050" evidence="6">
    <location>
        <begin position="23"/>
        <end position="397"/>
    </location>
</feature>
<dbReference type="GO" id="GO:0022857">
    <property type="term" value="F:transmembrane transporter activity"/>
    <property type="evidence" value="ECO:0007669"/>
    <property type="project" value="InterPro"/>
</dbReference>
<evidence type="ECO:0000256" key="1">
    <source>
        <dbReference type="ARBA" id="ARBA00004519"/>
    </source>
</evidence>
<feature type="compositionally biased region" description="Basic and acidic residues" evidence="5">
    <location>
        <begin position="27"/>
        <end position="39"/>
    </location>
</feature>
<comment type="caution">
    <text evidence="11">The sequence shown here is derived from an EMBL/GenBank/DDBJ whole genome shotgun (WGS) entry which is preliminary data.</text>
</comment>
<dbReference type="Gene3D" id="2.40.50.100">
    <property type="match status" value="1"/>
</dbReference>
<dbReference type="Gene3D" id="1.10.287.470">
    <property type="entry name" value="Helix hairpin bin"/>
    <property type="match status" value="1"/>
</dbReference>
<feature type="compositionally biased region" description="Basic and acidic residues" evidence="5">
    <location>
        <begin position="380"/>
        <end position="397"/>
    </location>
</feature>
<sequence length="397" mass="43656">MMVFMRRPVVLALLAMGLVACSEGDDSSSKTDDTQKDAPPEVSVHKVSRGPVENIAELSGRVQSVRVAEIRARVDGVVERTLYQEGSDVEAGDPLFRIDPREMQARLDSAEAILQRAEATAANAQQDLDRYEQLVADRAISRQDYDTAQVRTRTALADVAEARAAVATARLQLEYTNVKTPISGRAGRARVTEGALVSAADGTLLTTVEQFDPVFVNFSQSSADLLEMRHQVASGELELPDDELVPVQLVLENGREHKQEGYLNFTSMTIDESTGTVALRAQFPNPDHQLLPGQFVRARLHLGTWPKGITIPQRAVRMHDRGATVMRLDEDDVARVQEVELGQMKGGDWIILDGLEVGDRIIIDGWQQARADEPVTPVASERDSSSDNERDSGRHGR</sequence>
<dbReference type="InterPro" id="IPR058626">
    <property type="entry name" value="MdtA-like_b-barrel"/>
</dbReference>
<dbReference type="PROSITE" id="PS51257">
    <property type="entry name" value="PROKAR_LIPOPROTEIN"/>
    <property type="match status" value="1"/>
</dbReference>
<dbReference type="InterPro" id="IPR058624">
    <property type="entry name" value="MdtA-like_HH"/>
</dbReference>
<dbReference type="InterPro" id="IPR058627">
    <property type="entry name" value="MdtA-like_C"/>
</dbReference>
<feature type="domain" description="Multidrug resistance protein MdtA-like barrel-sandwich hybrid" evidence="8">
    <location>
        <begin position="66"/>
        <end position="207"/>
    </location>
</feature>
<reference evidence="11 12" key="1">
    <citation type="submission" date="2013-07" db="EMBL/GenBank/DDBJ databases">
        <authorList>
            <person name="Schaap P.J."/>
            <person name="Mehboob F."/>
            <person name="Oosterkamp M.J."/>
            <person name="de Vos W.M."/>
            <person name="Stams A.J.M."/>
            <person name="Koehorst J.J."/>
        </authorList>
    </citation>
    <scope>NUCLEOTIDE SEQUENCE [LARGE SCALE GENOMIC DNA]</scope>
    <source>
        <strain evidence="11 12">AW-1</strain>
    </source>
</reference>
<dbReference type="Pfam" id="PF25944">
    <property type="entry name" value="Beta-barrel_RND"/>
    <property type="match status" value="1"/>
</dbReference>
<dbReference type="FunFam" id="2.40.420.20:FF:000001">
    <property type="entry name" value="Efflux RND transporter periplasmic adaptor subunit"/>
    <property type="match status" value="1"/>
</dbReference>